<dbReference type="PANTHER" id="PTHR10332:SF10">
    <property type="entry name" value="EQUILIBRATIVE NUCLEOSIDE TRANSPORTER 4"/>
    <property type="match status" value="1"/>
</dbReference>
<feature type="transmembrane region" description="Helical" evidence="7">
    <location>
        <begin position="84"/>
        <end position="102"/>
    </location>
</feature>
<proteinExistence type="inferred from homology"/>
<evidence type="ECO:0000313" key="8">
    <source>
        <dbReference type="EMBL" id="KAJ0407719.1"/>
    </source>
</evidence>
<evidence type="ECO:0000256" key="5">
    <source>
        <dbReference type="ARBA" id="ARBA00022989"/>
    </source>
</evidence>
<dbReference type="Pfam" id="PF01733">
    <property type="entry name" value="Nucleoside_tran"/>
    <property type="match status" value="1"/>
</dbReference>
<keyword evidence="5 7" id="KW-1133">Transmembrane helix</keyword>
<comment type="similarity">
    <text evidence="2">Belongs to the SLC29A/ENT transporter (TC 2.A.57) family.</text>
</comment>
<comment type="caution">
    <text evidence="8">The sequence shown here is derived from an EMBL/GenBank/DDBJ whole genome shotgun (WGS) entry which is preliminary data.</text>
</comment>
<keyword evidence="3" id="KW-0813">Transport</keyword>
<name>A0AAD5M7U0_PYTIN</name>
<feature type="transmembrane region" description="Helical" evidence="7">
    <location>
        <begin position="272"/>
        <end position="292"/>
    </location>
</feature>
<evidence type="ECO:0000256" key="3">
    <source>
        <dbReference type="ARBA" id="ARBA00022448"/>
    </source>
</evidence>
<reference evidence="8" key="1">
    <citation type="submission" date="2021-12" db="EMBL/GenBank/DDBJ databases">
        <title>Prjna785345.</title>
        <authorList>
            <person name="Rujirawat T."/>
            <person name="Krajaejun T."/>
        </authorList>
    </citation>
    <scope>NUCLEOTIDE SEQUENCE</scope>
    <source>
        <strain evidence="8">Pi057C3</strain>
    </source>
</reference>
<feature type="transmembrane region" description="Helical" evidence="7">
    <location>
        <begin position="379"/>
        <end position="397"/>
    </location>
</feature>
<dbReference type="InterPro" id="IPR002259">
    <property type="entry name" value="Eqnu_transpt"/>
</dbReference>
<feature type="transmembrane region" description="Helical" evidence="7">
    <location>
        <begin position="342"/>
        <end position="359"/>
    </location>
</feature>
<dbReference type="PANTHER" id="PTHR10332">
    <property type="entry name" value="EQUILIBRATIVE NUCLEOSIDE TRANSPORTER"/>
    <property type="match status" value="1"/>
</dbReference>
<feature type="transmembrane region" description="Helical" evidence="7">
    <location>
        <begin position="418"/>
        <end position="442"/>
    </location>
</feature>
<feature type="transmembrane region" description="Helical" evidence="7">
    <location>
        <begin position="312"/>
        <end position="330"/>
    </location>
</feature>
<organism evidence="8 9">
    <name type="scientific">Pythium insidiosum</name>
    <name type="common">Pythiosis disease agent</name>
    <dbReference type="NCBI Taxonomy" id="114742"/>
    <lineage>
        <taxon>Eukaryota</taxon>
        <taxon>Sar</taxon>
        <taxon>Stramenopiles</taxon>
        <taxon>Oomycota</taxon>
        <taxon>Peronosporomycetes</taxon>
        <taxon>Pythiales</taxon>
        <taxon>Pythiaceae</taxon>
        <taxon>Pythium</taxon>
    </lineage>
</organism>
<evidence type="ECO:0000256" key="7">
    <source>
        <dbReference type="SAM" id="Phobius"/>
    </source>
</evidence>
<dbReference type="GO" id="GO:0005337">
    <property type="term" value="F:nucleoside transmembrane transporter activity"/>
    <property type="evidence" value="ECO:0007669"/>
    <property type="project" value="InterPro"/>
</dbReference>
<comment type="subcellular location">
    <subcellularLocation>
        <location evidence="1">Membrane</location>
        <topology evidence="1">Multi-pass membrane protein</topology>
    </subcellularLocation>
</comment>
<dbReference type="PRINTS" id="PR01130">
    <property type="entry name" value="DERENTRNSPRT"/>
</dbReference>
<keyword evidence="6 7" id="KW-0472">Membrane</keyword>
<feature type="transmembrane region" description="Helical" evidence="7">
    <location>
        <begin position="192"/>
        <end position="213"/>
    </location>
</feature>
<evidence type="ECO:0000256" key="2">
    <source>
        <dbReference type="ARBA" id="ARBA00007965"/>
    </source>
</evidence>
<feature type="transmembrane region" description="Helical" evidence="7">
    <location>
        <begin position="45"/>
        <end position="63"/>
    </location>
</feature>
<dbReference type="GO" id="GO:0005886">
    <property type="term" value="C:plasma membrane"/>
    <property type="evidence" value="ECO:0007669"/>
    <property type="project" value="TreeGrafter"/>
</dbReference>
<accession>A0AAD5M7U0</accession>
<evidence type="ECO:0008006" key="10">
    <source>
        <dbReference type="Google" id="ProtNLM"/>
    </source>
</evidence>
<dbReference type="Proteomes" id="UP001209570">
    <property type="component" value="Unassembled WGS sequence"/>
</dbReference>
<evidence type="ECO:0000256" key="4">
    <source>
        <dbReference type="ARBA" id="ARBA00022692"/>
    </source>
</evidence>
<gene>
    <name evidence="8" type="ORF">P43SY_009056</name>
</gene>
<feature type="transmembrane region" description="Helical" evidence="7">
    <location>
        <begin position="149"/>
        <end position="172"/>
    </location>
</feature>
<evidence type="ECO:0000256" key="6">
    <source>
        <dbReference type="ARBA" id="ARBA00023136"/>
    </source>
</evidence>
<evidence type="ECO:0000313" key="9">
    <source>
        <dbReference type="Proteomes" id="UP001209570"/>
    </source>
</evidence>
<sequence>MAVSRLVSAALFVVGIGSTIAFSTFMMAQAYFRRRFEGTAYATTFVNWFNTAFMTTLLATMIVRTTCVAAADSSPASQARPTRTVLSSLLCVLLLLAAHTALTCMPTWRGDAFFHLTMVSIVAVSWANTTLQDGLMRLVATLPTEATPALITGQGISGFVIAASNVAIQAAAPEVKALRASGGASDDVDTSAFIYFAATSAIVLVSTLVFVAATISPSFRELQDPKHVVHPDPHLRSAAVRHSASGLDDVDADLPLLSRTTKPATVCSVVRMIRFHVLAVSCLSFVTTALFPGVTSLVHSTDPSRGRVFRDLFVPLTFVFFNAGDFFGRWSASKLPTPSRRWMWMLAAARILFLPLWMLCDLHGDDQTRSMPVLFRHDAFPAVFMLLCAFTHGLLYTQTLMRYPALLPSSQAKEIGGTVMLFALSVGLGIGAIASFGLVAILTT</sequence>
<keyword evidence="9" id="KW-1185">Reference proteome</keyword>
<feature type="transmembrane region" description="Helical" evidence="7">
    <location>
        <begin position="108"/>
        <end position="128"/>
    </location>
</feature>
<dbReference type="AlphaFoldDB" id="A0AAD5M7U0"/>
<protein>
    <recommendedName>
        <fullName evidence="10">Equilibrative Nucleoside Transporter (ENT) Family</fullName>
    </recommendedName>
</protein>
<dbReference type="EMBL" id="JAKCXM010000018">
    <property type="protein sequence ID" value="KAJ0407719.1"/>
    <property type="molecule type" value="Genomic_DNA"/>
</dbReference>
<keyword evidence="4 7" id="KW-0812">Transmembrane</keyword>
<evidence type="ECO:0000256" key="1">
    <source>
        <dbReference type="ARBA" id="ARBA00004141"/>
    </source>
</evidence>
<dbReference type="PIRSF" id="PIRSF016379">
    <property type="entry name" value="ENT"/>
    <property type="match status" value="1"/>
</dbReference>